<accession>A0A1I1SE33</accession>
<organism evidence="1 2">
    <name type="scientific">Sulfitobacter brevis</name>
    <dbReference type="NCBI Taxonomy" id="74348"/>
    <lineage>
        <taxon>Bacteria</taxon>
        <taxon>Pseudomonadati</taxon>
        <taxon>Pseudomonadota</taxon>
        <taxon>Alphaproteobacteria</taxon>
        <taxon>Rhodobacterales</taxon>
        <taxon>Roseobacteraceae</taxon>
        <taxon>Sulfitobacter</taxon>
    </lineage>
</organism>
<reference evidence="1 2" key="1">
    <citation type="submission" date="2016-10" db="EMBL/GenBank/DDBJ databases">
        <authorList>
            <person name="de Groot N.N."/>
        </authorList>
    </citation>
    <scope>NUCLEOTIDE SEQUENCE [LARGE SCALE GENOMIC DNA]</scope>
    <source>
        <strain evidence="1 2">DSM 11443</strain>
    </source>
</reference>
<sequence length="85" mass="9768">MSFKSAHPHFNRIEIALWSMIQFLAWAEQFRADLVRIPHLEAASWGMRPRLLIHCSQQYVPLATPPDALLAELADYQNPNMGPLK</sequence>
<evidence type="ECO:0000313" key="1">
    <source>
        <dbReference type="EMBL" id="SFD44764.1"/>
    </source>
</evidence>
<dbReference type="AlphaFoldDB" id="A0A1I1SE33"/>
<proteinExistence type="predicted"/>
<dbReference type="EMBL" id="FOMW01000001">
    <property type="protein sequence ID" value="SFD44764.1"/>
    <property type="molecule type" value="Genomic_DNA"/>
</dbReference>
<protein>
    <submittedName>
        <fullName evidence="1">Uncharacterized protein</fullName>
    </submittedName>
</protein>
<keyword evidence="2" id="KW-1185">Reference proteome</keyword>
<name>A0A1I1SE33_9RHOB</name>
<evidence type="ECO:0000313" key="2">
    <source>
        <dbReference type="Proteomes" id="UP000198977"/>
    </source>
</evidence>
<gene>
    <name evidence="1" type="ORF">SAMN04488523_1012</name>
</gene>
<dbReference type="Proteomes" id="UP000198977">
    <property type="component" value="Unassembled WGS sequence"/>
</dbReference>